<feature type="DNA-binding region" description="H-T-H motif" evidence="3">
    <location>
        <begin position="21"/>
        <end position="40"/>
    </location>
</feature>
<dbReference type="AlphaFoldDB" id="A0A1M5TX19"/>
<dbReference type="InterPro" id="IPR045864">
    <property type="entry name" value="aa-tRNA-synth_II/BPL/LPL"/>
</dbReference>
<dbReference type="STRING" id="1123282.SAMN02745823_00263"/>
<dbReference type="Gene3D" id="1.10.10.10">
    <property type="entry name" value="Winged helix-like DNA-binding domain superfamily/Winged helix DNA-binding domain"/>
    <property type="match status" value="1"/>
</dbReference>
<comment type="similarity">
    <text evidence="3">Belongs to the biotin--protein ligase family.</text>
</comment>
<dbReference type="PANTHER" id="PTHR12835:SF5">
    <property type="entry name" value="BIOTIN--PROTEIN LIGASE"/>
    <property type="match status" value="1"/>
</dbReference>
<dbReference type="Proteomes" id="UP000183995">
    <property type="component" value="Unassembled WGS sequence"/>
</dbReference>
<dbReference type="SUPFAM" id="SSF55681">
    <property type="entry name" value="Class II aaRS and biotin synthetases"/>
    <property type="match status" value="1"/>
</dbReference>
<evidence type="ECO:0000256" key="1">
    <source>
        <dbReference type="ARBA" id="ARBA00022598"/>
    </source>
</evidence>
<keyword evidence="3" id="KW-0067">ATP-binding</keyword>
<keyword evidence="3" id="KW-0547">Nucleotide-binding</keyword>
<dbReference type="Pfam" id="PF08279">
    <property type="entry name" value="HTH_11"/>
    <property type="match status" value="1"/>
</dbReference>
<keyword evidence="6" id="KW-1185">Reference proteome</keyword>
<keyword evidence="1 3" id="KW-0436">Ligase</keyword>
<dbReference type="Pfam" id="PF02237">
    <property type="entry name" value="BPL_C"/>
    <property type="match status" value="1"/>
</dbReference>
<dbReference type="EMBL" id="FQXV01000001">
    <property type="protein sequence ID" value="SHH55244.1"/>
    <property type="molecule type" value="Genomic_DNA"/>
</dbReference>
<dbReference type="Pfam" id="PF03099">
    <property type="entry name" value="BPL_LplA_LipB"/>
    <property type="match status" value="1"/>
</dbReference>
<dbReference type="EC" id="6.3.4.15" evidence="3"/>
<dbReference type="InterPro" id="IPR030855">
    <property type="entry name" value="Bifunct_BirA"/>
</dbReference>
<keyword evidence="3" id="KW-0805">Transcription regulation</keyword>
<feature type="binding site" evidence="3">
    <location>
        <position position="116"/>
    </location>
    <ligand>
        <name>biotin</name>
        <dbReference type="ChEBI" id="CHEBI:57586"/>
    </ligand>
</feature>
<dbReference type="PANTHER" id="PTHR12835">
    <property type="entry name" value="BIOTIN PROTEIN LIGASE"/>
    <property type="match status" value="1"/>
</dbReference>
<comment type="function">
    <text evidence="3">Acts both as a biotin--[acetyl-CoA-carboxylase] ligase and a repressor.</text>
</comment>
<keyword evidence="3" id="KW-0804">Transcription</keyword>
<dbReference type="RefSeq" id="WP_073075831.1">
    <property type="nucleotide sequence ID" value="NZ_FQXV01000001.1"/>
</dbReference>
<feature type="domain" description="BPL/LPL catalytic" evidence="4">
    <location>
        <begin position="69"/>
        <end position="259"/>
    </location>
</feature>
<feature type="binding site" evidence="3">
    <location>
        <begin position="120"/>
        <end position="122"/>
    </location>
    <ligand>
        <name>biotin</name>
        <dbReference type="ChEBI" id="CHEBI:57586"/>
    </ligand>
</feature>
<evidence type="ECO:0000256" key="3">
    <source>
        <dbReference type="HAMAP-Rule" id="MF_00978"/>
    </source>
</evidence>
<feature type="binding site" evidence="3">
    <location>
        <position position="187"/>
    </location>
    <ligand>
        <name>biotin</name>
        <dbReference type="ChEBI" id="CHEBI:57586"/>
    </ligand>
</feature>
<evidence type="ECO:0000259" key="4">
    <source>
        <dbReference type="PROSITE" id="PS51733"/>
    </source>
</evidence>
<keyword evidence="3" id="KW-0678">Repressor</keyword>
<dbReference type="GO" id="GO:0016740">
    <property type="term" value="F:transferase activity"/>
    <property type="evidence" value="ECO:0007669"/>
    <property type="project" value="UniProtKB-ARBA"/>
</dbReference>
<dbReference type="GO" id="GO:0004077">
    <property type="term" value="F:biotin--[biotin carboxyl-carrier protein] ligase activity"/>
    <property type="evidence" value="ECO:0007669"/>
    <property type="project" value="UniProtKB-UniRule"/>
</dbReference>
<dbReference type="GO" id="GO:0005524">
    <property type="term" value="F:ATP binding"/>
    <property type="evidence" value="ECO:0007669"/>
    <property type="project" value="UniProtKB-UniRule"/>
</dbReference>
<evidence type="ECO:0000313" key="6">
    <source>
        <dbReference type="Proteomes" id="UP000183995"/>
    </source>
</evidence>
<dbReference type="OrthoDB" id="9807064at2"/>
<dbReference type="Gene3D" id="2.30.30.100">
    <property type="match status" value="1"/>
</dbReference>
<dbReference type="GO" id="GO:0003677">
    <property type="term" value="F:DNA binding"/>
    <property type="evidence" value="ECO:0007669"/>
    <property type="project" value="UniProtKB-UniRule"/>
</dbReference>
<dbReference type="InterPro" id="IPR036388">
    <property type="entry name" value="WH-like_DNA-bd_sf"/>
</dbReference>
<dbReference type="InterPro" id="IPR036390">
    <property type="entry name" value="WH_DNA-bd_sf"/>
</dbReference>
<evidence type="ECO:0000256" key="2">
    <source>
        <dbReference type="ARBA" id="ARBA00023267"/>
    </source>
</evidence>
<comment type="catalytic activity">
    <reaction evidence="3">
        <text>biotin + L-lysyl-[protein] + ATP = N(6)-biotinyl-L-lysyl-[protein] + AMP + diphosphate + H(+)</text>
        <dbReference type="Rhea" id="RHEA:11756"/>
        <dbReference type="Rhea" id="RHEA-COMP:9752"/>
        <dbReference type="Rhea" id="RHEA-COMP:10505"/>
        <dbReference type="ChEBI" id="CHEBI:15378"/>
        <dbReference type="ChEBI" id="CHEBI:29969"/>
        <dbReference type="ChEBI" id="CHEBI:30616"/>
        <dbReference type="ChEBI" id="CHEBI:33019"/>
        <dbReference type="ChEBI" id="CHEBI:57586"/>
        <dbReference type="ChEBI" id="CHEBI:83144"/>
        <dbReference type="ChEBI" id="CHEBI:456215"/>
        <dbReference type="EC" id="6.3.4.15"/>
    </reaction>
</comment>
<evidence type="ECO:0000313" key="5">
    <source>
        <dbReference type="EMBL" id="SHH55244.1"/>
    </source>
</evidence>
<name>A0A1M5TX19_9FIRM</name>
<dbReference type="HAMAP" id="MF_00978">
    <property type="entry name" value="Bifunct_BirA"/>
    <property type="match status" value="1"/>
</dbReference>
<keyword evidence="2 3" id="KW-0092">Biotin</keyword>
<dbReference type="NCBIfam" id="TIGR00121">
    <property type="entry name" value="birA_ligase"/>
    <property type="match status" value="1"/>
</dbReference>
<dbReference type="InterPro" id="IPR004408">
    <property type="entry name" value="Biotin_CoA_COase_ligase"/>
</dbReference>
<dbReference type="PROSITE" id="PS51733">
    <property type="entry name" value="BPL_LPL_CATALYTIC"/>
    <property type="match status" value="1"/>
</dbReference>
<organism evidence="5 6">
    <name type="scientific">Sporobacter termitidis DSM 10068</name>
    <dbReference type="NCBI Taxonomy" id="1123282"/>
    <lineage>
        <taxon>Bacteria</taxon>
        <taxon>Bacillati</taxon>
        <taxon>Bacillota</taxon>
        <taxon>Clostridia</taxon>
        <taxon>Eubacteriales</taxon>
        <taxon>Oscillospiraceae</taxon>
        <taxon>Sporobacter</taxon>
    </lineage>
</organism>
<keyword evidence="3" id="KW-0238">DNA-binding</keyword>
<dbReference type="GO" id="GO:0006355">
    <property type="term" value="P:regulation of DNA-templated transcription"/>
    <property type="evidence" value="ECO:0007669"/>
    <property type="project" value="UniProtKB-UniRule"/>
</dbReference>
<dbReference type="Gene3D" id="3.30.930.10">
    <property type="entry name" value="Bira Bifunctional Protein, Domain 2"/>
    <property type="match status" value="1"/>
</dbReference>
<reference evidence="5 6" key="1">
    <citation type="submission" date="2016-11" db="EMBL/GenBank/DDBJ databases">
        <authorList>
            <person name="Jaros S."/>
            <person name="Januszkiewicz K."/>
            <person name="Wedrychowicz H."/>
        </authorList>
    </citation>
    <scope>NUCLEOTIDE SEQUENCE [LARGE SCALE GENOMIC DNA]</scope>
    <source>
        <strain evidence="5 6">DSM 10068</strain>
    </source>
</reference>
<protein>
    <recommendedName>
        <fullName evidence="3">Bifunctional ligase/repressor BirA</fullName>
    </recommendedName>
    <alternativeName>
        <fullName evidence="3">Biotin--[acetyl-CoA-carboxylase] ligase</fullName>
        <ecNumber evidence="3">6.3.4.15</ecNumber>
    </alternativeName>
    <alternativeName>
        <fullName evidence="3">Biotin--protein ligase</fullName>
    </alternativeName>
    <alternativeName>
        <fullName evidence="3">Biotin-[acetyl-CoA carboxylase] synthetase</fullName>
    </alternativeName>
</protein>
<dbReference type="GO" id="GO:0009249">
    <property type="term" value="P:protein lipoylation"/>
    <property type="evidence" value="ECO:0007669"/>
    <property type="project" value="UniProtKB-ARBA"/>
</dbReference>
<dbReference type="CDD" id="cd16442">
    <property type="entry name" value="BPL"/>
    <property type="match status" value="1"/>
</dbReference>
<dbReference type="GO" id="GO:0005737">
    <property type="term" value="C:cytoplasm"/>
    <property type="evidence" value="ECO:0007669"/>
    <property type="project" value="TreeGrafter"/>
</dbReference>
<sequence length="328" mass="34852">MDLKDQVLETLENNKGGYVSGNELADKLFVSRNAVWKAVKALQEDGHHISAVTNKGYCLGNDSDILSKASIEKHLGQLGGQFNVEVRKTLTSTNTVLKEKAASGAPEGTVVVAEVQTGGRGRLGRNFYSPGGTGIYFSVLLRPKGRAEEVTMITAAAAVAVAEAIEAVTGVGAGIKWVNDVYCRGKKVCGILTEGAFDFESGGMEYAVLGIGVNVTAPDSGFPEDIADKVGAVYEGAAPAAEARSRLIAEILTRFAAFYESLSGKRFIGAYQARSFVVGRDVDVIAGDTVRRARALRVDDDCRLVVRYEDDTVEALSSGEVSIRPYSA</sequence>
<dbReference type="InterPro" id="IPR013196">
    <property type="entry name" value="HTH_11"/>
</dbReference>
<proteinExistence type="inferred from homology"/>
<dbReference type="SUPFAM" id="SSF46785">
    <property type="entry name" value="Winged helix' DNA-binding domain"/>
    <property type="match status" value="1"/>
</dbReference>
<accession>A0A1M5TX19</accession>
<dbReference type="InterPro" id="IPR004143">
    <property type="entry name" value="BPL_LPL_catalytic"/>
</dbReference>
<dbReference type="InterPro" id="IPR003142">
    <property type="entry name" value="BPL_C"/>
</dbReference>
<feature type="binding site" evidence="3">
    <location>
        <begin position="92"/>
        <end position="94"/>
    </location>
    <ligand>
        <name>biotin</name>
        <dbReference type="ChEBI" id="CHEBI:57586"/>
    </ligand>
</feature>
<gene>
    <name evidence="3" type="primary">birA</name>
    <name evidence="5" type="ORF">SAMN02745823_00263</name>
</gene>